<sequence length="150" mass="16383">MCPGIRHAEDQDPVKDAKYFMQSTSVLQPLQPPSFLGGNPGCSVAVLDEILNEHVLPVLPLGDLRLCRNLVHNLKPHLVPVWRLLDPAPLGHGPSTSSALWVPDLEAGTTKGYQVLILANSGVGLQFYPYTSEVPVHLISADRIRLHAEK</sequence>
<name>A0A4P9WKD8_9FUNG</name>
<evidence type="ECO:0000313" key="1">
    <source>
        <dbReference type="EMBL" id="RKO93449.1"/>
    </source>
</evidence>
<accession>A0A4P9WKD8</accession>
<proteinExistence type="predicted"/>
<dbReference type="EMBL" id="KZ994238">
    <property type="protein sequence ID" value="RKO93449.1"/>
    <property type="molecule type" value="Genomic_DNA"/>
</dbReference>
<evidence type="ECO:0000313" key="2">
    <source>
        <dbReference type="Proteomes" id="UP000269721"/>
    </source>
</evidence>
<organism evidence="1 2">
    <name type="scientific">Blyttiomyces helicus</name>
    <dbReference type="NCBI Taxonomy" id="388810"/>
    <lineage>
        <taxon>Eukaryota</taxon>
        <taxon>Fungi</taxon>
        <taxon>Fungi incertae sedis</taxon>
        <taxon>Chytridiomycota</taxon>
        <taxon>Chytridiomycota incertae sedis</taxon>
        <taxon>Chytridiomycetes</taxon>
        <taxon>Chytridiomycetes incertae sedis</taxon>
        <taxon>Blyttiomyces</taxon>
    </lineage>
</organism>
<reference evidence="2" key="1">
    <citation type="journal article" date="2018" name="Nat. Microbiol.">
        <title>Leveraging single-cell genomics to expand the fungal tree of life.</title>
        <authorList>
            <person name="Ahrendt S.R."/>
            <person name="Quandt C.A."/>
            <person name="Ciobanu D."/>
            <person name="Clum A."/>
            <person name="Salamov A."/>
            <person name="Andreopoulos B."/>
            <person name="Cheng J.F."/>
            <person name="Woyke T."/>
            <person name="Pelin A."/>
            <person name="Henrissat B."/>
            <person name="Reynolds N.K."/>
            <person name="Benny G.L."/>
            <person name="Smith M.E."/>
            <person name="James T.Y."/>
            <person name="Grigoriev I.V."/>
        </authorList>
    </citation>
    <scope>NUCLEOTIDE SEQUENCE [LARGE SCALE GENOMIC DNA]</scope>
</reference>
<protein>
    <submittedName>
        <fullName evidence="1">Uncharacterized protein</fullName>
    </submittedName>
</protein>
<dbReference type="AlphaFoldDB" id="A0A4P9WKD8"/>
<dbReference type="Proteomes" id="UP000269721">
    <property type="component" value="Unassembled WGS sequence"/>
</dbReference>
<keyword evidence="2" id="KW-1185">Reference proteome</keyword>
<gene>
    <name evidence="1" type="ORF">BDK51DRAFT_30438</name>
</gene>